<evidence type="ECO:0000313" key="11">
    <source>
        <dbReference type="Proteomes" id="UP001203423"/>
    </source>
</evidence>
<protein>
    <recommendedName>
        <fullName evidence="7">Thiol:disulfide interchange protein</fullName>
    </recommendedName>
</protein>
<keyword evidence="3 8" id="KW-0732">Signal</keyword>
<reference evidence="10 11" key="1">
    <citation type="submission" date="2022-01" db="EMBL/GenBank/DDBJ databases">
        <title>Whole genome-based taxonomy of the Shewanellaceae.</title>
        <authorList>
            <person name="Martin-Rodriguez A.J."/>
        </authorList>
    </citation>
    <scope>NUCLEOTIDE SEQUENCE [LARGE SCALE GENOMIC DNA]</scope>
    <source>
        <strain evidence="10 11">DSM 17177</strain>
    </source>
</reference>
<keyword evidence="6" id="KW-0676">Redox-active center</keyword>
<evidence type="ECO:0000256" key="7">
    <source>
        <dbReference type="PIRNR" id="PIRNR001488"/>
    </source>
</evidence>
<dbReference type="Proteomes" id="UP001203423">
    <property type="component" value="Unassembled WGS sequence"/>
</dbReference>
<comment type="similarity">
    <text evidence="2">Belongs to the thioredoxin family. DsbA subfamily.</text>
</comment>
<evidence type="ECO:0000256" key="6">
    <source>
        <dbReference type="ARBA" id="ARBA00023284"/>
    </source>
</evidence>
<evidence type="ECO:0000256" key="8">
    <source>
        <dbReference type="SAM" id="SignalP"/>
    </source>
</evidence>
<dbReference type="PROSITE" id="PS51352">
    <property type="entry name" value="THIOREDOXIN_2"/>
    <property type="match status" value="1"/>
</dbReference>
<dbReference type="PANTHER" id="PTHR35891">
    <property type="entry name" value="THIOL:DISULFIDE INTERCHANGE PROTEIN DSBA"/>
    <property type="match status" value="1"/>
</dbReference>
<dbReference type="PANTHER" id="PTHR35891:SF2">
    <property type="entry name" value="THIOL:DISULFIDE INTERCHANGE PROTEIN DSBA"/>
    <property type="match status" value="1"/>
</dbReference>
<sequence>MKKILLLIMGLVMTPMNVSATEYKEGTHYTVIRDTASTTPEITSFFSFYCQHCYQFALSEIPKMKAELPEGVSFKQVQVAAVGGKMGEDMSRAFAIAQLLNVEDVIEPALFSAVHQEGVRFTHLDDIKRIFVTNGVDSADFDAAAASFMVSSKVAQMDRAVSEANIVGVPTLIVNGKYRVETGAIKSYDEMRQIAYYLTGLK</sequence>
<dbReference type="SUPFAM" id="SSF52833">
    <property type="entry name" value="Thioredoxin-like"/>
    <property type="match status" value="1"/>
</dbReference>
<accession>A0ABT0LGA5</accession>
<evidence type="ECO:0000256" key="1">
    <source>
        <dbReference type="ARBA" id="ARBA00004418"/>
    </source>
</evidence>
<feature type="signal peptide" evidence="8">
    <location>
        <begin position="1"/>
        <end position="20"/>
    </location>
</feature>
<evidence type="ECO:0000259" key="9">
    <source>
        <dbReference type="PROSITE" id="PS51352"/>
    </source>
</evidence>
<dbReference type="CDD" id="cd03019">
    <property type="entry name" value="DsbA_DsbA"/>
    <property type="match status" value="1"/>
</dbReference>
<keyword evidence="5 7" id="KW-1015">Disulfide bond</keyword>
<evidence type="ECO:0000256" key="2">
    <source>
        <dbReference type="ARBA" id="ARBA00005791"/>
    </source>
</evidence>
<dbReference type="EMBL" id="JAKIKS010000104">
    <property type="protein sequence ID" value="MCL1126737.1"/>
    <property type="molecule type" value="Genomic_DNA"/>
</dbReference>
<comment type="subcellular location">
    <subcellularLocation>
        <location evidence="1 7">Periplasm</location>
    </subcellularLocation>
</comment>
<dbReference type="InterPro" id="IPR050824">
    <property type="entry name" value="Thiol_disulfide_DsbA"/>
</dbReference>
<evidence type="ECO:0000313" key="10">
    <source>
        <dbReference type="EMBL" id="MCL1126737.1"/>
    </source>
</evidence>
<organism evidence="10 11">
    <name type="scientific">Shewanella surugensis</name>
    <dbReference type="NCBI Taxonomy" id="212020"/>
    <lineage>
        <taxon>Bacteria</taxon>
        <taxon>Pseudomonadati</taxon>
        <taxon>Pseudomonadota</taxon>
        <taxon>Gammaproteobacteria</taxon>
        <taxon>Alteromonadales</taxon>
        <taxon>Shewanellaceae</taxon>
        <taxon>Shewanella</taxon>
    </lineage>
</organism>
<gene>
    <name evidence="10" type="ORF">L2764_20170</name>
</gene>
<dbReference type="InterPro" id="IPR013766">
    <property type="entry name" value="Thioredoxin_domain"/>
</dbReference>
<dbReference type="PIRSF" id="PIRSF001488">
    <property type="entry name" value="Tdi_protein"/>
    <property type="match status" value="1"/>
</dbReference>
<feature type="chain" id="PRO_5046586547" description="Thiol:disulfide interchange protein" evidence="8">
    <location>
        <begin position="21"/>
        <end position="202"/>
    </location>
</feature>
<evidence type="ECO:0000256" key="3">
    <source>
        <dbReference type="ARBA" id="ARBA00022729"/>
    </source>
</evidence>
<comment type="caution">
    <text evidence="10">The sequence shown here is derived from an EMBL/GenBank/DDBJ whole genome shotgun (WGS) entry which is preliminary data.</text>
</comment>
<dbReference type="InterPro" id="IPR036249">
    <property type="entry name" value="Thioredoxin-like_sf"/>
</dbReference>
<keyword evidence="4 7" id="KW-0574">Periplasm</keyword>
<name>A0ABT0LGA5_9GAMM</name>
<evidence type="ECO:0000256" key="4">
    <source>
        <dbReference type="ARBA" id="ARBA00022764"/>
    </source>
</evidence>
<dbReference type="Gene3D" id="3.40.30.10">
    <property type="entry name" value="Glutaredoxin"/>
    <property type="match status" value="1"/>
</dbReference>
<proteinExistence type="inferred from homology"/>
<keyword evidence="11" id="KW-1185">Reference proteome</keyword>
<feature type="domain" description="Thioredoxin" evidence="9">
    <location>
        <begin position="7"/>
        <end position="200"/>
    </location>
</feature>
<dbReference type="RefSeq" id="WP_248942150.1">
    <property type="nucleotide sequence ID" value="NZ_JAKIKS010000104.1"/>
</dbReference>
<evidence type="ECO:0000256" key="5">
    <source>
        <dbReference type="ARBA" id="ARBA00023157"/>
    </source>
</evidence>
<dbReference type="InterPro" id="IPR001853">
    <property type="entry name" value="DSBA-like_thioredoxin_dom"/>
</dbReference>
<dbReference type="InterPro" id="IPR023205">
    <property type="entry name" value="DsbA/DsbL"/>
</dbReference>
<dbReference type="Pfam" id="PF01323">
    <property type="entry name" value="DSBA"/>
    <property type="match status" value="1"/>
</dbReference>